<dbReference type="EMBL" id="DRWX01000050">
    <property type="protein sequence ID" value="HHM95789.1"/>
    <property type="molecule type" value="Genomic_DNA"/>
</dbReference>
<dbReference type="Gene3D" id="3.40.30.10">
    <property type="entry name" value="Glutaredoxin"/>
    <property type="match status" value="1"/>
</dbReference>
<accession>A0A7C5RT00</accession>
<dbReference type="GO" id="GO:0016491">
    <property type="term" value="F:oxidoreductase activity"/>
    <property type="evidence" value="ECO:0007669"/>
    <property type="project" value="InterPro"/>
</dbReference>
<dbReference type="AlphaFoldDB" id="A0A7C5RT00"/>
<proteinExistence type="predicted"/>
<sequence>MPLARGHRLPDFEAEGIDGQLISTRRYYLRSGLVVVFTHAWPCAACRAYLSALDQYLPEFRTERMALLAIVPLVRTLVVDWGEEVPQFPIALAEGNELHRRCGFLLGEETPAADLVVTDDTGTVWQAWDAGDGHELPDTGEVLAWVRYVSYQCPECWETNRW</sequence>
<dbReference type="InterPro" id="IPR036249">
    <property type="entry name" value="Thioredoxin-like_sf"/>
</dbReference>
<comment type="caution">
    <text evidence="2">The sequence shown here is derived from an EMBL/GenBank/DDBJ whole genome shotgun (WGS) entry which is preliminary data.</text>
</comment>
<reference evidence="2" key="1">
    <citation type="journal article" date="2020" name="mSystems">
        <title>Genome- and Community-Level Interaction Insights into Carbon Utilization and Element Cycling Functions of Hydrothermarchaeota in Hydrothermal Sediment.</title>
        <authorList>
            <person name="Zhou Z."/>
            <person name="Liu Y."/>
            <person name="Xu W."/>
            <person name="Pan J."/>
            <person name="Luo Z.H."/>
            <person name="Li M."/>
        </authorList>
    </citation>
    <scope>NUCLEOTIDE SEQUENCE [LARGE SCALE GENOMIC DNA]</scope>
    <source>
        <strain evidence="2">SpSt-1065</strain>
    </source>
</reference>
<evidence type="ECO:0000313" key="2">
    <source>
        <dbReference type="EMBL" id="HHM95789.1"/>
    </source>
</evidence>
<name>A0A7C5RT00_THERO</name>
<dbReference type="Pfam" id="PF00578">
    <property type="entry name" value="AhpC-TSA"/>
    <property type="match status" value="1"/>
</dbReference>
<dbReference type="InterPro" id="IPR000866">
    <property type="entry name" value="AhpC/TSA"/>
</dbReference>
<gene>
    <name evidence="2" type="ORF">ENM21_01010</name>
</gene>
<evidence type="ECO:0000259" key="1">
    <source>
        <dbReference type="Pfam" id="PF00578"/>
    </source>
</evidence>
<protein>
    <submittedName>
        <fullName evidence="2">Redoxin domain-containing protein</fullName>
    </submittedName>
</protein>
<organism evidence="2">
    <name type="scientific">Thermomicrobium roseum</name>
    <dbReference type="NCBI Taxonomy" id="500"/>
    <lineage>
        <taxon>Bacteria</taxon>
        <taxon>Pseudomonadati</taxon>
        <taxon>Thermomicrobiota</taxon>
        <taxon>Thermomicrobia</taxon>
        <taxon>Thermomicrobiales</taxon>
        <taxon>Thermomicrobiaceae</taxon>
        <taxon>Thermomicrobium</taxon>
    </lineage>
</organism>
<feature type="domain" description="Alkyl hydroperoxide reductase subunit C/ Thiol specific antioxidant" evidence="1">
    <location>
        <begin position="6"/>
        <end position="124"/>
    </location>
</feature>
<dbReference type="SUPFAM" id="SSF52833">
    <property type="entry name" value="Thioredoxin-like"/>
    <property type="match status" value="1"/>
</dbReference>
<dbReference type="GO" id="GO:0016209">
    <property type="term" value="F:antioxidant activity"/>
    <property type="evidence" value="ECO:0007669"/>
    <property type="project" value="InterPro"/>
</dbReference>